<evidence type="ECO:0000256" key="3">
    <source>
        <dbReference type="ARBA" id="ARBA00022741"/>
    </source>
</evidence>
<name>A0A7J6PKY1_PEROL</name>
<dbReference type="PROSITE" id="PS50011">
    <property type="entry name" value="PROTEIN_KINASE_DOM"/>
    <property type="match status" value="1"/>
</dbReference>
<accession>A0A7J6PKY1</accession>
<dbReference type="GO" id="GO:0015074">
    <property type="term" value="P:DNA integration"/>
    <property type="evidence" value="ECO:0007669"/>
    <property type="project" value="InterPro"/>
</dbReference>
<sequence>MDIHRAFYRFRLATIGSDNDETNKSRSCDGMDLPFIFILCNRRFYKCRRLAFGLLCGPAILENGVAWLRRVFGAYAPELAQAYTAVFYDDIQICSSVNEAAKIIPILSAIGNRIGLMLPLEKTRVLSDSADEIARVKCSPEWELCLGVLLRVHCGALQMHCICKSPEKRRFVSDFAIKDPLTRSQLAAFIGILQASNPLYVHPVRSCLCSLLARYASKVEPIGKWKVPLQFKAAEVKLMNRIVGCLQQDSEASSDCVHSSIGYGYVITTLKGIKLRAVAMPWNPRIHGSAWHVNRRELFACYVALVAADAVVRSDIYKRIKKVVCLLDSSSCLAWLKHGCQGVKGMERLAVRRLVATVRDILLDWQDTLKIDVSLNHIAGVENVVADGYSRTLSSLGLNNLISAVDGDDSESFEVLATTASDEPSSLLPSTGLGGEFLQRVTAQSRALIGKDRTSWNGVEILSLLHTGVPRSLLNRFEVVQKDDCEYVLVKLKIGWRVYVPADIGEYELRDRLLQLAHDAVGHLVPLQMKNRLSRWVYWPGMLSDCEAFTRHCLGCDRERARHTPGSGYRESVATRRFEVLYIDFAGPVSGWTYTDPSSGTVLHGCSVLLMVDGCSNYTELAVASDQTVPTVVRLLLDRWVLRYGVPLIVRSDRGHSFCSKVLRLLYAKLQISFVPSSGITPQSQGQIEVIVRALKRHLERLLTSDLSVIPLVQRVINTTIRYVTSGSETVFTPELMLYGESTKGSLEVMLDTDTFRYHDDLHASDDPVAITDRVRNAVNTFTEGWCSEVAERRAKSVDALNQRSSTSVDDLQNDLSEGSLIYRVIRDGLGRSKSLGPYIVREVLPDRLAVTVYGIDEPLPLHQIMVAVSPTNVSETAESSSLNKPYKVCESLPDSFPYEETTYASTEDAKSGTPYFADRSAEVEPGTPSTNAGDTPSGKDLVTNFDLPDPSGGSKPVPASRPESPLKNGETMLSLTRGRPRPRLTSPTLNDGRRPSLLFGQISPAIPHPGDVGGSHPSRSSTTSSSSTSPSPSSSSSPTKSPPPFLHDLNNDRTSASSCGKNKTEPSPTGSESFNTEVEFPVFFSFQQIVGSMMKSVTEGERLGPGRGVTLQDFFDAAEAVGHVMASSMSGPPQRVNSAGACSTSGSRGCSRRGSLSRSAYLGVRPPISPDGQRRASWVGGMRNRSYTEYNRSRCFSASSSAADFPGDDEDGQLFPLGRTRSFTGGTTSLGSRNPSLFSKPVPPRRRVPGALQRLTDSVANGNVQHATSRYALSLSQMRLIVTDDLNGDEVADPTAEVSTTTKSPVIASAANNGESNGCAAATVSGSPAKSESFPRPRRGSLIEPGSSSSRPRRNSRAACFIEAHTPLPETLASADVDFGNLIGSGSFGDVFKAKCKQTGEFIAVKVVSYEDGDKASEVAAKQLANEMDILQQLEHPNIIRYIGHEFIPPNVEWDPLPRDPAMHHRLLQHRCTMGRLLVFTEYMSGGSVKSALSDFGSFEEPQIASYSVQILSGLEYLHKRSVSHRDLKCDNLLLDAYGTVKLGDFGSSRQIGSSVVMTQLSGSIPWMAPEVISAGDSKGYSISADIWSFGIVVIEMATGTHPWGKLENPVMAIYKILSSKTVPSPESASPQLIEFLSACLNHTVNLGLYGA</sequence>
<dbReference type="GO" id="GO:0005737">
    <property type="term" value="C:cytoplasm"/>
    <property type="evidence" value="ECO:0007669"/>
    <property type="project" value="TreeGrafter"/>
</dbReference>
<dbReference type="GO" id="GO:0005524">
    <property type="term" value="F:ATP binding"/>
    <property type="evidence" value="ECO:0007669"/>
    <property type="project" value="UniProtKB-UniRule"/>
</dbReference>
<dbReference type="Gene3D" id="1.10.340.70">
    <property type="match status" value="1"/>
</dbReference>
<feature type="compositionally biased region" description="Low complexity" evidence="7">
    <location>
        <begin position="1139"/>
        <end position="1155"/>
    </location>
</feature>
<dbReference type="InterPro" id="IPR017441">
    <property type="entry name" value="Protein_kinase_ATP_BS"/>
</dbReference>
<dbReference type="Pfam" id="PF17921">
    <property type="entry name" value="Integrase_H2C2"/>
    <property type="match status" value="1"/>
</dbReference>
<dbReference type="SUPFAM" id="SSF53098">
    <property type="entry name" value="Ribonuclease H-like"/>
    <property type="match status" value="1"/>
</dbReference>
<evidence type="ECO:0000256" key="2">
    <source>
        <dbReference type="ARBA" id="ARBA00022679"/>
    </source>
</evidence>
<keyword evidence="5 6" id="KW-0067">ATP-binding</keyword>
<keyword evidence="4" id="KW-0418">Kinase</keyword>
<dbReference type="CDD" id="cd06606">
    <property type="entry name" value="STKc_MAPKKK"/>
    <property type="match status" value="1"/>
</dbReference>
<organism evidence="10 11">
    <name type="scientific">Perkinsus olseni</name>
    <name type="common">Perkinsus atlanticus</name>
    <dbReference type="NCBI Taxonomy" id="32597"/>
    <lineage>
        <taxon>Eukaryota</taxon>
        <taxon>Sar</taxon>
        <taxon>Alveolata</taxon>
        <taxon>Perkinsozoa</taxon>
        <taxon>Perkinsea</taxon>
        <taxon>Perkinsida</taxon>
        <taxon>Perkinsidae</taxon>
        <taxon>Perkinsus</taxon>
    </lineage>
</organism>
<dbReference type="GO" id="GO:0003676">
    <property type="term" value="F:nucleic acid binding"/>
    <property type="evidence" value="ECO:0007669"/>
    <property type="project" value="InterPro"/>
</dbReference>
<feature type="region of interest" description="Disordered" evidence="7">
    <location>
        <begin position="1310"/>
        <end position="1356"/>
    </location>
</feature>
<keyword evidence="1" id="KW-0723">Serine/threonine-protein kinase</keyword>
<dbReference type="GO" id="GO:0004709">
    <property type="term" value="F:MAP kinase kinase kinase activity"/>
    <property type="evidence" value="ECO:0007669"/>
    <property type="project" value="TreeGrafter"/>
</dbReference>
<dbReference type="Proteomes" id="UP000541610">
    <property type="component" value="Unassembled WGS sequence"/>
</dbReference>
<evidence type="ECO:0000256" key="1">
    <source>
        <dbReference type="ARBA" id="ARBA00022527"/>
    </source>
</evidence>
<feature type="region of interest" description="Disordered" evidence="7">
    <location>
        <begin position="919"/>
        <end position="1075"/>
    </location>
</feature>
<dbReference type="Pfam" id="PF00069">
    <property type="entry name" value="Pkinase"/>
    <property type="match status" value="1"/>
</dbReference>
<feature type="domain" description="Integrase catalytic" evidence="9">
    <location>
        <begin position="561"/>
        <end position="742"/>
    </location>
</feature>
<keyword evidence="3 6" id="KW-0547">Nucleotide-binding</keyword>
<dbReference type="EMBL" id="JABANP010000011">
    <property type="protein sequence ID" value="KAF4696426.1"/>
    <property type="molecule type" value="Genomic_DNA"/>
</dbReference>
<comment type="caution">
    <text evidence="10">The sequence shown here is derived from an EMBL/GenBank/DDBJ whole genome shotgun (WGS) entry which is preliminary data.</text>
</comment>
<dbReference type="InterPro" id="IPR050538">
    <property type="entry name" value="MAP_kinase_kinase_kinase"/>
</dbReference>
<dbReference type="Gene3D" id="3.30.420.10">
    <property type="entry name" value="Ribonuclease H-like superfamily/Ribonuclease H"/>
    <property type="match status" value="1"/>
</dbReference>
<reference evidence="10 11" key="1">
    <citation type="submission" date="2020-04" db="EMBL/GenBank/DDBJ databases">
        <title>Perkinsus olseni comparative genomics.</title>
        <authorList>
            <person name="Bogema D.R."/>
        </authorList>
    </citation>
    <scope>NUCLEOTIDE SEQUENCE [LARGE SCALE GENOMIC DNA]</scope>
    <source>
        <strain evidence="10">00978-12</strain>
    </source>
</reference>
<feature type="compositionally biased region" description="Polar residues" evidence="7">
    <location>
        <begin position="1053"/>
        <end position="1075"/>
    </location>
</feature>
<dbReference type="InterPro" id="IPR036397">
    <property type="entry name" value="RNaseH_sf"/>
</dbReference>
<evidence type="ECO:0000256" key="7">
    <source>
        <dbReference type="SAM" id="MobiDB-lite"/>
    </source>
</evidence>
<evidence type="ECO:0008006" key="12">
    <source>
        <dbReference type="Google" id="ProtNLM"/>
    </source>
</evidence>
<dbReference type="PROSITE" id="PS00107">
    <property type="entry name" value="PROTEIN_KINASE_ATP"/>
    <property type="match status" value="1"/>
</dbReference>
<evidence type="ECO:0000256" key="4">
    <source>
        <dbReference type="ARBA" id="ARBA00022777"/>
    </source>
</evidence>
<protein>
    <recommendedName>
        <fullName evidence="12">Protein kinase</fullName>
    </recommendedName>
</protein>
<dbReference type="InterPro" id="IPR012337">
    <property type="entry name" value="RNaseH-like_sf"/>
</dbReference>
<dbReference type="Gene3D" id="1.10.510.10">
    <property type="entry name" value="Transferase(Phosphotransferase) domain 1"/>
    <property type="match status" value="1"/>
</dbReference>
<feature type="compositionally biased region" description="Polar residues" evidence="7">
    <location>
        <begin position="1128"/>
        <end position="1138"/>
    </location>
</feature>
<dbReference type="InterPro" id="IPR011009">
    <property type="entry name" value="Kinase-like_dom_sf"/>
</dbReference>
<feature type="region of interest" description="Disordered" evidence="7">
    <location>
        <begin position="1200"/>
        <end position="1249"/>
    </location>
</feature>
<dbReference type="PROSITE" id="PS50994">
    <property type="entry name" value="INTEGRASE"/>
    <property type="match status" value="1"/>
</dbReference>
<feature type="domain" description="Protein kinase" evidence="8">
    <location>
        <begin position="1378"/>
        <end position="1653"/>
    </location>
</feature>
<dbReference type="PANTHER" id="PTHR48016">
    <property type="entry name" value="MAP KINASE KINASE KINASE SSK2-RELATED-RELATED"/>
    <property type="match status" value="1"/>
</dbReference>
<dbReference type="InterPro" id="IPR000719">
    <property type="entry name" value="Prot_kinase_dom"/>
</dbReference>
<evidence type="ECO:0000313" key="10">
    <source>
        <dbReference type="EMBL" id="KAF4696426.1"/>
    </source>
</evidence>
<dbReference type="PROSITE" id="PS00108">
    <property type="entry name" value="PROTEIN_KINASE_ST"/>
    <property type="match status" value="1"/>
</dbReference>
<proteinExistence type="predicted"/>
<evidence type="ECO:0000256" key="6">
    <source>
        <dbReference type="PROSITE-ProRule" id="PRU10141"/>
    </source>
</evidence>
<dbReference type="InterPro" id="IPR041588">
    <property type="entry name" value="Integrase_H2C2"/>
</dbReference>
<dbReference type="SUPFAM" id="SSF56672">
    <property type="entry name" value="DNA/RNA polymerases"/>
    <property type="match status" value="1"/>
</dbReference>
<dbReference type="SUPFAM" id="SSF56112">
    <property type="entry name" value="Protein kinase-like (PK-like)"/>
    <property type="match status" value="1"/>
</dbReference>
<evidence type="ECO:0000256" key="5">
    <source>
        <dbReference type="ARBA" id="ARBA00022840"/>
    </source>
</evidence>
<gene>
    <name evidence="10" type="ORF">FOZ60_000883</name>
</gene>
<dbReference type="InterPro" id="IPR008271">
    <property type="entry name" value="Ser/Thr_kinase_AS"/>
</dbReference>
<feature type="binding site" evidence="6">
    <location>
        <position position="1407"/>
    </location>
    <ligand>
        <name>ATP</name>
        <dbReference type="ChEBI" id="CHEBI:30616"/>
    </ligand>
</feature>
<dbReference type="InterPro" id="IPR001584">
    <property type="entry name" value="Integrase_cat-core"/>
</dbReference>
<feature type="compositionally biased region" description="Low complexity" evidence="7">
    <location>
        <begin position="1016"/>
        <end position="1040"/>
    </location>
</feature>
<keyword evidence="2" id="KW-0808">Transferase</keyword>
<evidence type="ECO:0000313" key="11">
    <source>
        <dbReference type="Proteomes" id="UP000541610"/>
    </source>
</evidence>
<evidence type="ECO:0000259" key="9">
    <source>
        <dbReference type="PROSITE" id="PS50994"/>
    </source>
</evidence>
<feature type="compositionally biased region" description="Low complexity" evidence="7">
    <location>
        <begin position="1218"/>
        <end position="1234"/>
    </location>
</feature>
<dbReference type="OrthoDB" id="8035898at2759"/>
<evidence type="ECO:0000259" key="8">
    <source>
        <dbReference type="PROSITE" id="PS50011"/>
    </source>
</evidence>
<dbReference type="PANTHER" id="PTHR48016:SF29">
    <property type="entry name" value="MITOGEN-ACTIVATED PROTEIN KINASE KINASE KINASE 1-RELATED"/>
    <property type="match status" value="1"/>
</dbReference>
<dbReference type="InterPro" id="IPR043502">
    <property type="entry name" value="DNA/RNA_pol_sf"/>
</dbReference>
<feature type="region of interest" description="Disordered" evidence="7">
    <location>
        <begin position="1128"/>
        <end position="1155"/>
    </location>
</feature>
<dbReference type="SMART" id="SM00220">
    <property type="entry name" value="S_TKc"/>
    <property type="match status" value="1"/>
</dbReference>